<keyword evidence="1" id="KW-0802">TPR repeat</keyword>
<evidence type="ECO:0000256" key="2">
    <source>
        <dbReference type="SAM" id="MobiDB-lite"/>
    </source>
</evidence>
<gene>
    <name evidence="4" type="ORF">SAMN06265368_0275</name>
</gene>
<organism evidence="4 5">
    <name type="scientific">Cohaesibacter gelatinilyticus</name>
    <dbReference type="NCBI Taxonomy" id="372072"/>
    <lineage>
        <taxon>Bacteria</taxon>
        <taxon>Pseudomonadati</taxon>
        <taxon>Pseudomonadota</taxon>
        <taxon>Alphaproteobacteria</taxon>
        <taxon>Hyphomicrobiales</taxon>
        <taxon>Cohaesibacteraceae</taxon>
    </lineage>
</organism>
<feature type="repeat" description="TPR" evidence="1">
    <location>
        <begin position="615"/>
        <end position="648"/>
    </location>
</feature>
<keyword evidence="3" id="KW-0732">Signal</keyword>
<dbReference type="SUPFAM" id="SSF48452">
    <property type="entry name" value="TPR-like"/>
    <property type="match status" value="2"/>
</dbReference>
<evidence type="ECO:0000313" key="4">
    <source>
        <dbReference type="EMBL" id="SNZ06041.1"/>
    </source>
</evidence>
<dbReference type="SMART" id="SM00028">
    <property type="entry name" value="TPR"/>
    <property type="match status" value="7"/>
</dbReference>
<sequence length="714" mass="80240">MVHLHIFRRFLLSGAASLLLVTSVFAAEDDKTSPETDAQIIEKLEGLPGNLTANYLSARLAQQEEDLGLAAHFYSKALELEPDNPVLLERNFSLTLAVGDHDTAFKLADRMTEMMARAKAQAEERAREKALKDEQTKAEVKKDEQTLTPAEKAKAKKERSQEKTKAVVKDEKSDKSKDALSKELSKIESKADMANEELAEPILDSKVEPMVHLALGVKALKTKAYSSATKSFEEGIHILVTRPADLLSLSGGHRRGMNSPRLLSASAQYGPFAQITHTILQAWSLIGQGKENLPRALKLLSDIDRSEVDQFFFNLHSGLIAAYAKDYKKSISFLQASFDADRNSLPTAQALISTLLKADRKEQAQKTLDEFLKSAASIDEKTWLKLTYGGMDQAPSFIRTPQEGAAELFSTLGDALSQEQALEGGALYLQFANYLRPKHPRTMFALARLNERMEQDEGALAYYDTVPQTSPLYRDAMRQSGLTLSRLQRGEEAVGRLEGLLSDDPGDLECVSILARVLQAEDRFTDSISVLTEGLKTIPKERDIHWSLYFLRGSAYDQIKQWPKTEADMKRALELFPNQPTVLNYLGYSWVDRGLNLDRALEMIRQAVALRPYDGFFVDSLGWAHYRLKQFKDAVIFLERAVELRPEDPTITDHLGDAYWQVGRKNEARFQWERVKTLNPKKDLLEKIEKKLAKGFVEEKLIGHGNDKDDSKTN</sequence>
<dbReference type="Proteomes" id="UP000219439">
    <property type="component" value="Unassembled WGS sequence"/>
</dbReference>
<dbReference type="PANTHER" id="PTHR12558:SF13">
    <property type="entry name" value="CELL DIVISION CYCLE PROTEIN 27 HOMOLOG"/>
    <property type="match status" value="1"/>
</dbReference>
<dbReference type="Pfam" id="PF13181">
    <property type="entry name" value="TPR_8"/>
    <property type="match status" value="1"/>
</dbReference>
<dbReference type="AlphaFoldDB" id="A0A285NEG7"/>
<feature type="region of interest" description="Disordered" evidence="2">
    <location>
        <begin position="118"/>
        <end position="186"/>
    </location>
</feature>
<keyword evidence="5" id="KW-1185">Reference proteome</keyword>
<feature type="chain" id="PRO_5012448074" evidence="3">
    <location>
        <begin position="27"/>
        <end position="714"/>
    </location>
</feature>
<proteinExistence type="predicted"/>
<dbReference type="InterPro" id="IPR019734">
    <property type="entry name" value="TPR_rpt"/>
</dbReference>
<accession>A0A285NEG7</accession>
<dbReference type="PROSITE" id="PS50005">
    <property type="entry name" value="TPR"/>
    <property type="match status" value="1"/>
</dbReference>
<name>A0A285NEG7_9HYPH</name>
<dbReference type="EMBL" id="OBEL01000001">
    <property type="protein sequence ID" value="SNZ06041.1"/>
    <property type="molecule type" value="Genomic_DNA"/>
</dbReference>
<evidence type="ECO:0000313" key="5">
    <source>
        <dbReference type="Proteomes" id="UP000219439"/>
    </source>
</evidence>
<dbReference type="OrthoDB" id="9766710at2"/>
<evidence type="ECO:0000256" key="3">
    <source>
        <dbReference type="SAM" id="SignalP"/>
    </source>
</evidence>
<dbReference type="InterPro" id="IPR011990">
    <property type="entry name" value="TPR-like_helical_dom_sf"/>
</dbReference>
<protein>
    <submittedName>
        <fullName evidence="4">Tetratricopeptide repeat-containing protein</fullName>
    </submittedName>
</protein>
<feature type="signal peptide" evidence="3">
    <location>
        <begin position="1"/>
        <end position="26"/>
    </location>
</feature>
<feature type="compositionally biased region" description="Basic and acidic residues" evidence="2">
    <location>
        <begin position="120"/>
        <end position="145"/>
    </location>
</feature>
<dbReference type="Gene3D" id="1.25.40.10">
    <property type="entry name" value="Tetratricopeptide repeat domain"/>
    <property type="match status" value="3"/>
</dbReference>
<feature type="compositionally biased region" description="Basic and acidic residues" evidence="2">
    <location>
        <begin position="158"/>
        <end position="186"/>
    </location>
</feature>
<dbReference type="Pfam" id="PF13432">
    <property type="entry name" value="TPR_16"/>
    <property type="match status" value="1"/>
</dbReference>
<dbReference type="PANTHER" id="PTHR12558">
    <property type="entry name" value="CELL DIVISION CYCLE 16,23,27"/>
    <property type="match status" value="1"/>
</dbReference>
<evidence type="ECO:0000256" key="1">
    <source>
        <dbReference type="PROSITE-ProRule" id="PRU00339"/>
    </source>
</evidence>
<reference evidence="4 5" key="1">
    <citation type="submission" date="2017-09" db="EMBL/GenBank/DDBJ databases">
        <authorList>
            <person name="Ehlers B."/>
            <person name="Leendertz F.H."/>
        </authorList>
    </citation>
    <scope>NUCLEOTIDE SEQUENCE [LARGE SCALE GENOMIC DNA]</scope>
    <source>
        <strain evidence="4 5">DSM 18289</strain>
    </source>
</reference>
<dbReference type="RefSeq" id="WP_097151616.1">
    <property type="nucleotide sequence ID" value="NZ_OBEL01000001.1"/>
</dbReference>